<dbReference type="Proteomes" id="UP001460270">
    <property type="component" value="Unassembled WGS sequence"/>
</dbReference>
<proteinExistence type="predicted"/>
<organism evidence="1 2">
    <name type="scientific">Mugilogobius chulae</name>
    <name type="common">yellowstripe goby</name>
    <dbReference type="NCBI Taxonomy" id="88201"/>
    <lineage>
        <taxon>Eukaryota</taxon>
        <taxon>Metazoa</taxon>
        <taxon>Chordata</taxon>
        <taxon>Craniata</taxon>
        <taxon>Vertebrata</taxon>
        <taxon>Euteleostomi</taxon>
        <taxon>Actinopterygii</taxon>
        <taxon>Neopterygii</taxon>
        <taxon>Teleostei</taxon>
        <taxon>Neoteleostei</taxon>
        <taxon>Acanthomorphata</taxon>
        <taxon>Gobiaria</taxon>
        <taxon>Gobiiformes</taxon>
        <taxon>Gobioidei</taxon>
        <taxon>Gobiidae</taxon>
        <taxon>Gobionellinae</taxon>
        <taxon>Mugilogobius</taxon>
    </lineage>
</organism>
<dbReference type="AlphaFoldDB" id="A0AAW0Q1N9"/>
<sequence length="133" mass="14672">MGCAGHISSQRGPRINCMRTKAREKPCGIEVCVQKGWPGLTHVTELVCRGEGSGRGCRGGYEGYRGDGCTDKGQWVLWSVENLSIFRLSRRQITGGIGVIWGEKKDLSAWSLLVLRILSRALVHSCQPIPSRF</sequence>
<name>A0AAW0Q1N9_9GOBI</name>
<evidence type="ECO:0000313" key="2">
    <source>
        <dbReference type="Proteomes" id="UP001460270"/>
    </source>
</evidence>
<evidence type="ECO:0000313" key="1">
    <source>
        <dbReference type="EMBL" id="KAK7945676.1"/>
    </source>
</evidence>
<gene>
    <name evidence="1" type="ORF">WMY93_001404</name>
</gene>
<reference evidence="2" key="1">
    <citation type="submission" date="2024-04" db="EMBL/GenBank/DDBJ databases">
        <title>Salinicola lusitanus LLJ914,a marine bacterium isolated from the Okinawa Trough.</title>
        <authorList>
            <person name="Li J."/>
        </authorList>
    </citation>
    <scope>NUCLEOTIDE SEQUENCE [LARGE SCALE GENOMIC DNA]</scope>
</reference>
<protein>
    <submittedName>
        <fullName evidence="1">Uncharacterized protein</fullName>
    </submittedName>
</protein>
<comment type="caution">
    <text evidence="1">The sequence shown here is derived from an EMBL/GenBank/DDBJ whole genome shotgun (WGS) entry which is preliminary data.</text>
</comment>
<dbReference type="EMBL" id="JBBPFD010000001">
    <property type="protein sequence ID" value="KAK7945676.1"/>
    <property type="molecule type" value="Genomic_DNA"/>
</dbReference>
<accession>A0AAW0Q1N9</accession>
<keyword evidence="2" id="KW-1185">Reference proteome</keyword>